<dbReference type="GO" id="GO:0003677">
    <property type="term" value="F:DNA binding"/>
    <property type="evidence" value="ECO:0007669"/>
    <property type="project" value="UniProtKB-KW"/>
</dbReference>
<dbReference type="Proteomes" id="UP000183263">
    <property type="component" value="Unassembled WGS sequence"/>
</dbReference>
<dbReference type="EMBL" id="FNDN01000014">
    <property type="protein sequence ID" value="SDI97014.1"/>
    <property type="molecule type" value="Genomic_DNA"/>
</dbReference>
<protein>
    <submittedName>
        <fullName evidence="3">Restriction endonuclease S subunit</fullName>
    </submittedName>
</protein>
<keyword evidence="4" id="KW-1185">Reference proteome</keyword>
<sequence>MSEWMPARLGDHLTRVKRKVSLKDGVKYAAVSVTKDGQGLGDKEPFIGGLTNYDSLYRVQAGDVVLRAITAFESPVGIAQPEHAGTHVSGVFLTYEVGPSMLPGYLRLFFQTPLLWREMQQRATGSVLRRKTISDVSFRAIPVPSPALPEQRRIVDIIESVDALVDILGREIASARRVLHCVLTDHFVVATGNQHSVVDLCSDVIGGIWGSPPGEGEVDLLALGPRIYAAGTTGFVTDGSPMRSFSLKQVKRRRVRLNDIILERSGGSPEQPVGRVVIAGEGLSPCIPTDFQRLMRPDPEKVEPRYLFWRLRHDWSTGLTRAFSRRTTGITNLSVKEYIARRVSVPSREDQKALVEAADIVDANITAIKNELAGLRTFRSALLISLLNQEIEIPEPYEALLEEAT</sequence>
<keyword evidence="2" id="KW-0238">DNA-binding</keyword>
<dbReference type="GO" id="GO:0009307">
    <property type="term" value="P:DNA restriction-modification system"/>
    <property type="evidence" value="ECO:0007669"/>
    <property type="project" value="UniProtKB-KW"/>
</dbReference>
<dbReference type="RefSeq" id="WP_072739658.1">
    <property type="nucleotide sequence ID" value="NZ_CP048813.1"/>
</dbReference>
<keyword evidence="3" id="KW-0378">Hydrolase</keyword>
<name>A0A1G8PWY9_9NOCA</name>
<keyword evidence="3" id="KW-0540">Nuclease</keyword>
<dbReference type="InterPro" id="IPR052021">
    <property type="entry name" value="Type-I_RS_S_subunit"/>
</dbReference>
<evidence type="ECO:0000256" key="1">
    <source>
        <dbReference type="ARBA" id="ARBA00022747"/>
    </source>
</evidence>
<dbReference type="AlphaFoldDB" id="A0A1G8PWY9"/>
<dbReference type="Gene3D" id="3.90.220.20">
    <property type="entry name" value="DNA methylase specificity domains"/>
    <property type="match status" value="2"/>
</dbReference>
<dbReference type="SUPFAM" id="SSF116734">
    <property type="entry name" value="DNA methylase specificity domain"/>
    <property type="match status" value="2"/>
</dbReference>
<dbReference type="OrthoDB" id="3197085at2"/>
<reference evidence="3 4" key="1">
    <citation type="submission" date="2016-10" db="EMBL/GenBank/DDBJ databases">
        <authorList>
            <person name="de Groot N.N."/>
        </authorList>
    </citation>
    <scope>NUCLEOTIDE SEQUENCE [LARGE SCALE GENOMIC DNA]</scope>
    <source>
        <strain evidence="3 4">DSM 44892</strain>
    </source>
</reference>
<dbReference type="PANTHER" id="PTHR30408:SF12">
    <property type="entry name" value="TYPE I RESTRICTION ENZYME MJAVIII SPECIFICITY SUBUNIT"/>
    <property type="match status" value="1"/>
</dbReference>
<keyword evidence="3" id="KW-0255">Endonuclease</keyword>
<evidence type="ECO:0000313" key="3">
    <source>
        <dbReference type="EMBL" id="SDI97014.1"/>
    </source>
</evidence>
<dbReference type="PANTHER" id="PTHR30408">
    <property type="entry name" value="TYPE-1 RESTRICTION ENZYME ECOKI SPECIFICITY PROTEIN"/>
    <property type="match status" value="1"/>
</dbReference>
<gene>
    <name evidence="3" type="ORF">SAMN05444695_1143</name>
</gene>
<accession>A0A1G8PWY9</accession>
<dbReference type="GO" id="GO:0004519">
    <property type="term" value="F:endonuclease activity"/>
    <property type="evidence" value="ECO:0007669"/>
    <property type="project" value="UniProtKB-KW"/>
</dbReference>
<proteinExistence type="predicted"/>
<dbReference type="InterPro" id="IPR044946">
    <property type="entry name" value="Restrct_endonuc_typeI_TRD_sf"/>
</dbReference>
<keyword evidence="1" id="KW-0680">Restriction system</keyword>
<evidence type="ECO:0000313" key="4">
    <source>
        <dbReference type="Proteomes" id="UP000183263"/>
    </source>
</evidence>
<evidence type="ECO:0000256" key="2">
    <source>
        <dbReference type="ARBA" id="ARBA00023125"/>
    </source>
</evidence>
<organism evidence="3 4">
    <name type="scientific">Rhodococcus triatomae</name>
    <dbReference type="NCBI Taxonomy" id="300028"/>
    <lineage>
        <taxon>Bacteria</taxon>
        <taxon>Bacillati</taxon>
        <taxon>Actinomycetota</taxon>
        <taxon>Actinomycetes</taxon>
        <taxon>Mycobacteriales</taxon>
        <taxon>Nocardiaceae</taxon>
        <taxon>Rhodococcus</taxon>
    </lineage>
</organism>